<evidence type="ECO:0000313" key="2">
    <source>
        <dbReference type="EMBL" id="BCK83566.1"/>
    </source>
</evidence>
<evidence type="ECO:0000313" key="3">
    <source>
        <dbReference type="Proteomes" id="UP000679848"/>
    </source>
</evidence>
<reference evidence="2" key="1">
    <citation type="submission" date="2020-09" db="EMBL/GenBank/DDBJ databases">
        <title>New species isolated from human feces.</title>
        <authorList>
            <person name="Kitahara M."/>
            <person name="Shigeno Y."/>
            <person name="Shime M."/>
            <person name="Matsumoto Y."/>
            <person name="Nakamura S."/>
            <person name="Motooka D."/>
            <person name="Fukuoka S."/>
            <person name="Nishikawa H."/>
            <person name="Benno Y."/>
        </authorList>
    </citation>
    <scope>NUCLEOTIDE SEQUENCE</scope>
    <source>
        <strain evidence="2">MM59</strain>
    </source>
</reference>
<dbReference type="KEGG" id="pfaa:MM59RIKEN_08850"/>
<keyword evidence="3" id="KW-1185">Reference proteome</keyword>
<dbReference type="AlphaFoldDB" id="A0A810QCQ6"/>
<accession>A0A810QCQ6</accession>
<name>A0A810QCQ6_9FIRM</name>
<dbReference type="EMBL" id="AP023420">
    <property type="protein sequence ID" value="BCK83566.1"/>
    <property type="molecule type" value="Genomic_DNA"/>
</dbReference>
<evidence type="ECO:0000256" key="1">
    <source>
        <dbReference type="SAM" id="MobiDB-lite"/>
    </source>
</evidence>
<proteinExistence type="predicted"/>
<organism evidence="2 3">
    <name type="scientific">Pusillibacter faecalis</name>
    <dbReference type="NCBI Taxonomy" id="2714358"/>
    <lineage>
        <taxon>Bacteria</taxon>
        <taxon>Bacillati</taxon>
        <taxon>Bacillota</taxon>
        <taxon>Clostridia</taxon>
        <taxon>Eubacteriales</taxon>
        <taxon>Oscillospiraceae</taxon>
        <taxon>Pusillibacter</taxon>
    </lineage>
</organism>
<gene>
    <name evidence="2" type="ORF">MM59RIKEN_08850</name>
</gene>
<feature type="region of interest" description="Disordered" evidence="1">
    <location>
        <begin position="1"/>
        <end position="32"/>
    </location>
</feature>
<sequence>MSGSGGRWHQARKAPAESPRPHSGKAMPIPAPWPARERLNISFTAPAHGPGVKKRRELYEENKGMQLFACHINGAESAAGPEPGGE</sequence>
<dbReference type="Proteomes" id="UP000679848">
    <property type="component" value="Chromosome"/>
</dbReference>
<protein>
    <submittedName>
        <fullName evidence="2">Uncharacterized protein</fullName>
    </submittedName>
</protein>